<dbReference type="EMBL" id="CAJNOV010002217">
    <property type="protein sequence ID" value="CAF1092645.1"/>
    <property type="molecule type" value="Genomic_DNA"/>
</dbReference>
<evidence type="ECO:0000313" key="1">
    <source>
        <dbReference type="EMBL" id="CAF1092645.1"/>
    </source>
</evidence>
<evidence type="ECO:0000313" key="2">
    <source>
        <dbReference type="EMBL" id="CAF1675057.1"/>
    </source>
</evidence>
<dbReference type="EMBL" id="CAJOBH010031395">
    <property type="protein sequence ID" value="CAF4279204.1"/>
    <property type="molecule type" value="Genomic_DNA"/>
</dbReference>
<evidence type="ECO:0000313" key="3">
    <source>
        <dbReference type="EMBL" id="CAF4235505.1"/>
    </source>
</evidence>
<sequence>METKNHLEIISKLRQRLLRLIKLGEPNQLHATTPTNNDHNTRPSVDLTANIEEYVRCLFNTSCSLEKFIQDVQLTLNVTIKSSLSLFLVETIPLAHQYLQQHQYDSLSWDTFKTIPLQAPYSTMNSNASYQSTNMTRLPSFQQARFRLPQSYPQLIDLTSSLPSRYTQVQTFITPNMRVDANSYEQKLIYRFARQNFHLNECGEKLFLQTLYTFLKHIIRRLRFFTQHRSDTRFLNSNAYEMTSNTREQIRFLIELNKIQNGETNNNLNMSIFQRKPEMLNIIEEDLKGTQTREYRTSIIEQLRQKEADETACLVLRDTRLKRKKLTDNNPNMTPIRILRASLQELIAVMESEPILKRSKTLLYANANR</sequence>
<dbReference type="Proteomes" id="UP000681967">
    <property type="component" value="Unassembled WGS sequence"/>
</dbReference>
<dbReference type="GO" id="GO:0006351">
    <property type="term" value="P:DNA-templated transcription"/>
    <property type="evidence" value="ECO:0007669"/>
    <property type="project" value="InterPro"/>
</dbReference>
<dbReference type="Proteomes" id="UP000663855">
    <property type="component" value="Unassembled WGS sequence"/>
</dbReference>
<dbReference type="Proteomes" id="UP000663834">
    <property type="component" value="Unassembled WGS sequence"/>
</dbReference>
<gene>
    <name evidence="4" type="ORF">BYL167_LOCUS26631</name>
    <name evidence="1" type="ORF">CJN711_LOCUS6741</name>
    <name evidence="3" type="ORF">GIL414_LOCUS23037</name>
    <name evidence="2" type="ORF">KQP761_LOCUS35172</name>
</gene>
<organism evidence="2 5">
    <name type="scientific">Rotaria magnacalcarata</name>
    <dbReference type="NCBI Taxonomy" id="392030"/>
    <lineage>
        <taxon>Eukaryota</taxon>
        <taxon>Metazoa</taxon>
        <taxon>Spiralia</taxon>
        <taxon>Gnathifera</taxon>
        <taxon>Rotifera</taxon>
        <taxon>Eurotatoria</taxon>
        <taxon>Bdelloidea</taxon>
        <taxon>Philodinida</taxon>
        <taxon>Philodinidae</taxon>
        <taxon>Rotaria</taxon>
    </lineage>
</organism>
<evidence type="ECO:0000313" key="5">
    <source>
        <dbReference type="Proteomes" id="UP000663834"/>
    </source>
</evidence>
<reference evidence="2" key="1">
    <citation type="submission" date="2021-02" db="EMBL/GenBank/DDBJ databases">
        <authorList>
            <person name="Nowell W R."/>
        </authorList>
    </citation>
    <scope>NUCLEOTIDE SEQUENCE</scope>
</reference>
<accession>A0A816GK00</accession>
<name>A0A816GK00_9BILA</name>
<evidence type="ECO:0000313" key="4">
    <source>
        <dbReference type="EMBL" id="CAF4279204.1"/>
    </source>
</evidence>
<dbReference type="Proteomes" id="UP000681720">
    <property type="component" value="Unassembled WGS sequence"/>
</dbReference>
<dbReference type="SUPFAM" id="SSF158553">
    <property type="entry name" value="TAFH domain-like"/>
    <property type="match status" value="1"/>
</dbReference>
<dbReference type="InterPro" id="IPR037249">
    <property type="entry name" value="TAFH/NHR1_dom_sf"/>
</dbReference>
<dbReference type="EMBL" id="CAJNOW010019776">
    <property type="protein sequence ID" value="CAF1675057.1"/>
    <property type="molecule type" value="Genomic_DNA"/>
</dbReference>
<dbReference type="OrthoDB" id="21060at2759"/>
<protein>
    <submittedName>
        <fullName evidence="2">Uncharacterized protein</fullName>
    </submittedName>
</protein>
<dbReference type="EMBL" id="CAJOBJ010024465">
    <property type="protein sequence ID" value="CAF4235505.1"/>
    <property type="molecule type" value="Genomic_DNA"/>
</dbReference>
<proteinExistence type="predicted"/>
<comment type="caution">
    <text evidence="2">The sequence shown here is derived from an EMBL/GenBank/DDBJ whole genome shotgun (WGS) entry which is preliminary data.</text>
</comment>
<dbReference type="AlphaFoldDB" id="A0A816GK00"/>